<keyword evidence="8" id="KW-0496">Mitochondrion</keyword>
<evidence type="ECO:0000256" key="1">
    <source>
        <dbReference type="ARBA" id="ARBA00004370"/>
    </source>
</evidence>
<comment type="caution">
    <text evidence="11">The sequence shown here is derived from an EMBL/GenBank/DDBJ whole genome shotgun (WGS) entry which is preliminary data.</text>
</comment>
<dbReference type="VEuPathDB" id="FungiDB:PSHT_08002"/>
<keyword evidence="4" id="KW-0812">Transmembrane</keyword>
<name>A0A2S4VT47_9BASI</name>
<dbReference type="OrthoDB" id="17927at2759"/>
<dbReference type="InterPro" id="IPR027536">
    <property type="entry name" value="MDM34"/>
</dbReference>
<evidence type="ECO:0000313" key="12">
    <source>
        <dbReference type="Proteomes" id="UP000238274"/>
    </source>
</evidence>
<dbReference type="GO" id="GO:0015914">
    <property type="term" value="P:phospholipid transport"/>
    <property type="evidence" value="ECO:0007669"/>
    <property type="project" value="TreeGrafter"/>
</dbReference>
<keyword evidence="6" id="KW-0445">Lipid transport</keyword>
<dbReference type="GO" id="GO:0032865">
    <property type="term" value="C:ERMES complex"/>
    <property type="evidence" value="ECO:0007669"/>
    <property type="project" value="InterPro"/>
</dbReference>
<protein>
    <recommendedName>
        <fullName evidence="10">SMP-LTD domain-containing protein</fullName>
    </recommendedName>
</protein>
<organism evidence="11 12">
    <name type="scientific">Puccinia striiformis</name>
    <dbReference type="NCBI Taxonomy" id="27350"/>
    <lineage>
        <taxon>Eukaryota</taxon>
        <taxon>Fungi</taxon>
        <taxon>Dikarya</taxon>
        <taxon>Basidiomycota</taxon>
        <taxon>Pucciniomycotina</taxon>
        <taxon>Pucciniomycetes</taxon>
        <taxon>Pucciniales</taxon>
        <taxon>Pucciniaceae</taxon>
        <taxon>Puccinia</taxon>
    </lineage>
</organism>
<accession>A0A2S4VT47</accession>
<evidence type="ECO:0000313" key="11">
    <source>
        <dbReference type="EMBL" id="POW12698.1"/>
    </source>
</evidence>
<keyword evidence="9" id="KW-0472">Membrane</keyword>
<dbReference type="Proteomes" id="UP000238274">
    <property type="component" value="Unassembled WGS sequence"/>
</dbReference>
<evidence type="ECO:0000256" key="5">
    <source>
        <dbReference type="ARBA" id="ARBA00022787"/>
    </source>
</evidence>
<evidence type="ECO:0000259" key="10">
    <source>
        <dbReference type="PROSITE" id="PS51847"/>
    </source>
</evidence>
<keyword evidence="2" id="KW-0813">Transport</keyword>
<comment type="subcellular location">
    <subcellularLocation>
        <location evidence="1">Membrane</location>
    </subcellularLocation>
</comment>
<evidence type="ECO:0000256" key="6">
    <source>
        <dbReference type="ARBA" id="ARBA00023055"/>
    </source>
</evidence>
<dbReference type="PANTHER" id="PTHR28185:SF1">
    <property type="entry name" value="MITOCHONDRIAL DISTRIBUTION AND MORPHOLOGY PROTEIN 34"/>
    <property type="match status" value="1"/>
</dbReference>
<evidence type="ECO:0000256" key="8">
    <source>
        <dbReference type="ARBA" id="ARBA00023128"/>
    </source>
</evidence>
<dbReference type="InterPro" id="IPR031468">
    <property type="entry name" value="SMP_LBD"/>
</dbReference>
<evidence type="ECO:0000256" key="3">
    <source>
        <dbReference type="ARBA" id="ARBA00022452"/>
    </source>
</evidence>
<reference evidence="12" key="2">
    <citation type="journal article" date="2018" name="BMC Genomics">
        <title>Genomic insights into host adaptation between the wheat stripe rust pathogen (Puccinia striiformis f. sp. tritici) and the barley stripe rust pathogen (Puccinia striiformis f. sp. hordei).</title>
        <authorList>
            <person name="Xia C."/>
            <person name="Wang M."/>
            <person name="Yin C."/>
            <person name="Cornejo O.E."/>
            <person name="Hulbert S.H."/>
            <person name="Chen X."/>
        </authorList>
    </citation>
    <scope>NUCLEOTIDE SEQUENCE [LARGE SCALE GENOMIC DNA]</scope>
    <source>
        <strain evidence="12">93TX-2</strain>
    </source>
</reference>
<dbReference type="Pfam" id="PF26545">
    <property type="entry name" value="Mdm34_N"/>
    <property type="match status" value="1"/>
</dbReference>
<dbReference type="GO" id="GO:0007005">
    <property type="term" value="P:mitochondrion organization"/>
    <property type="evidence" value="ECO:0007669"/>
    <property type="project" value="InterPro"/>
</dbReference>
<reference evidence="11 12" key="1">
    <citation type="submission" date="2017-12" db="EMBL/GenBank/DDBJ databases">
        <title>Gene loss provides genomic basis for host adaptation in cereal stripe rust fungi.</title>
        <authorList>
            <person name="Xia C."/>
        </authorList>
    </citation>
    <scope>NUCLEOTIDE SEQUENCE [LARGE SCALE GENOMIC DNA]</scope>
    <source>
        <strain evidence="11 12">93TX-2</strain>
    </source>
</reference>
<feature type="domain" description="SMP-LTD" evidence="10">
    <location>
        <begin position="1"/>
        <end position="53"/>
    </location>
</feature>
<reference evidence="12" key="3">
    <citation type="journal article" date="2018" name="Mol. Plant Microbe Interact.">
        <title>Genome sequence resources for the wheat stripe rust pathogen (Puccinia striiformis f. sp. tritici) and the barley stripe rust pathogen (Puccinia striiformis f. sp. hordei).</title>
        <authorList>
            <person name="Xia C."/>
            <person name="Wang M."/>
            <person name="Yin C."/>
            <person name="Cornejo O.E."/>
            <person name="Hulbert S.H."/>
            <person name="Chen X."/>
        </authorList>
    </citation>
    <scope>NUCLEOTIDE SEQUENCE [LARGE SCALE GENOMIC DNA]</scope>
    <source>
        <strain evidence="12">93TX-2</strain>
    </source>
</reference>
<dbReference type="PANTHER" id="PTHR28185">
    <property type="entry name" value="MITOCHONDRIAL DISTRIBUTION AND MORPHOLOGY PROTEIN 34"/>
    <property type="match status" value="1"/>
</dbReference>
<dbReference type="PROSITE" id="PS51847">
    <property type="entry name" value="SMP"/>
    <property type="match status" value="1"/>
</dbReference>
<keyword evidence="3" id="KW-1134">Transmembrane beta strand</keyword>
<evidence type="ECO:0000256" key="4">
    <source>
        <dbReference type="ARBA" id="ARBA00022692"/>
    </source>
</evidence>
<evidence type="ECO:0000256" key="7">
    <source>
        <dbReference type="ARBA" id="ARBA00023121"/>
    </source>
</evidence>
<evidence type="ECO:0000256" key="2">
    <source>
        <dbReference type="ARBA" id="ARBA00022448"/>
    </source>
</evidence>
<dbReference type="GO" id="GO:0008289">
    <property type="term" value="F:lipid binding"/>
    <property type="evidence" value="ECO:0007669"/>
    <property type="project" value="UniProtKB-KW"/>
</dbReference>
<keyword evidence="5" id="KW-1000">Mitochondrion outer membrane</keyword>
<dbReference type="EMBL" id="PKSM01000102">
    <property type="protein sequence ID" value="POW12698.1"/>
    <property type="molecule type" value="Genomic_DNA"/>
</dbReference>
<evidence type="ECO:0000256" key="9">
    <source>
        <dbReference type="ARBA" id="ARBA00023136"/>
    </source>
</evidence>
<dbReference type="GO" id="GO:1990456">
    <property type="term" value="P:mitochondrion-endoplasmic reticulum membrane tethering"/>
    <property type="evidence" value="ECO:0007669"/>
    <property type="project" value="TreeGrafter"/>
</dbReference>
<dbReference type="AlphaFoldDB" id="A0A2S4VT47"/>
<keyword evidence="7" id="KW-0446">Lipid-binding</keyword>
<dbReference type="InterPro" id="IPR058825">
    <property type="entry name" value="MDM34_N"/>
</dbReference>
<sequence>MSFEFKWPQFLPLFYDHAKHLLSTALNNGDKPAIIADPNKVNQLDMGTTPPDL</sequence>
<gene>
    <name evidence="11" type="ORF">PSHT_08002</name>
</gene>
<dbReference type="VEuPathDB" id="FungiDB:PSTT_12673"/>
<keyword evidence="12" id="KW-1185">Reference proteome</keyword>
<proteinExistence type="predicted"/>